<feature type="binding site" evidence="2">
    <location>
        <begin position="30"/>
        <end position="33"/>
    </location>
    <ligand>
        <name>substrate</name>
    </ligand>
</feature>
<dbReference type="NCBIfam" id="NF001924">
    <property type="entry name" value="PRK00702.1"/>
    <property type="match status" value="1"/>
</dbReference>
<dbReference type="SUPFAM" id="SSF100950">
    <property type="entry name" value="NagB/RpiA/CoA transferase-like"/>
    <property type="match status" value="1"/>
</dbReference>
<keyword evidence="4" id="KW-1185">Reference proteome</keyword>
<sequence length="225" mass="24491">MSDQKELEKELAAKEAVKSVKQSQIVGLGTGSTAKYVIIELGKMVKDGLKIQCIPTSTKTAELATSYNIPLIDINTVNHIDVTIDGADEFTKEKMLIKGGGGALLREKIVASLTKEEIIIADASKKVDKLGKFTLPIEVIPFALNYVQHQIVSLQGKGKLRMNNNKPFLTDQQNYIIDSDFGLIDNPRVLAEKLNQIEGLVAHGLFIGLAARVIMGVGDSVQVFN</sequence>
<evidence type="ECO:0000313" key="4">
    <source>
        <dbReference type="Proteomes" id="UP001226434"/>
    </source>
</evidence>
<dbReference type="RefSeq" id="WP_282333863.1">
    <property type="nucleotide sequence ID" value="NZ_JASBRG010000005.1"/>
</dbReference>
<dbReference type="Proteomes" id="UP001226434">
    <property type="component" value="Unassembled WGS sequence"/>
</dbReference>
<evidence type="ECO:0000256" key="2">
    <source>
        <dbReference type="HAMAP-Rule" id="MF_00170"/>
    </source>
</evidence>
<dbReference type="InterPro" id="IPR004788">
    <property type="entry name" value="Ribose5P_isomerase_type_A"/>
</dbReference>
<dbReference type="Gene3D" id="3.30.70.260">
    <property type="match status" value="1"/>
</dbReference>
<dbReference type="EC" id="5.3.1.6" evidence="2"/>
<dbReference type="PANTHER" id="PTHR11934:SF0">
    <property type="entry name" value="RIBOSE-5-PHOSPHATE ISOMERASE"/>
    <property type="match status" value="1"/>
</dbReference>
<dbReference type="Pfam" id="PF06026">
    <property type="entry name" value="Rib_5-P_isom_A"/>
    <property type="match status" value="1"/>
</dbReference>
<comment type="caution">
    <text evidence="3">The sequence shown here is derived from an EMBL/GenBank/DDBJ whole genome shotgun (WGS) entry which is preliminary data.</text>
</comment>
<feature type="binding site" evidence="2">
    <location>
        <position position="125"/>
    </location>
    <ligand>
        <name>substrate</name>
    </ligand>
</feature>
<reference evidence="3 4" key="1">
    <citation type="submission" date="2023-05" db="EMBL/GenBank/DDBJ databases">
        <title>Genome sequence of Pinibacter sp. MAH-24.</title>
        <authorList>
            <person name="Huq M.A."/>
        </authorList>
    </citation>
    <scope>NUCLEOTIDE SEQUENCE [LARGE SCALE GENOMIC DNA]</scope>
    <source>
        <strain evidence="3 4">MAH-24</strain>
    </source>
</reference>
<dbReference type="EMBL" id="JASBRG010000005">
    <property type="protein sequence ID" value="MDI3319761.1"/>
    <property type="molecule type" value="Genomic_DNA"/>
</dbReference>
<dbReference type="PANTHER" id="PTHR11934">
    <property type="entry name" value="RIBOSE-5-PHOSPHATE ISOMERASE"/>
    <property type="match status" value="1"/>
</dbReference>
<feature type="binding site" evidence="2">
    <location>
        <begin position="98"/>
        <end position="101"/>
    </location>
    <ligand>
        <name>substrate</name>
    </ligand>
</feature>
<evidence type="ECO:0000313" key="3">
    <source>
        <dbReference type="EMBL" id="MDI3319761.1"/>
    </source>
</evidence>
<dbReference type="Gene3D" id="3.40.50.1360">
    <property type="match status" value="1"/>
</dbReference>
<dbReference type="InterPro" id="IPR037171">
    <property type="entry name" value="NagB/RpiA_transferase-like"/>
</dbReference>
<comment type="subunit">
    <text evidence="2">Homodimer.</text>
</comment>
<comment type="pathway">
    <text evidence="2">Carbohydrate degradation; pentose phosphate pathway; D-ribose 5-phosphate from D-ribulose 5-phosphate (non-oxidative stage): step 1/1.</text>
</comment>
<accession>A0ABT6RBI5</accession>
<proteinExistence type="inferred from homology"/>
<organism evidence="3 4">
    <name type="scientific">Pinibacter soli</name>
    <dbReference type="NCBI Taxonomy" id="3044211"/>
    <lineage>
        <taxon>Bacteria</taxon>
        <taxon>Pseudomonadati</taxon>
        <taxon>Bacteroidota</taxon>
        <taxon>Chitinophagia</taxon>
        <taxon>Chitinophagales</taxon>
        <taxon>Chitinophagaceae</taxon>
        <taxon>Pinibacter</taxon>
    </lineage>
</organism>
<feature type="binding site" evidence="2">
    <location>
        <begin position="85"/>
        <end position="88"/>
    </location>
    <ligand>
        <name>substrate</name>
    </ligand>
</feature>
<feature type="active site" description="Proton acceptor" evidence="2">
    <location>
        <position position="107"/>
    </location>
</feature>
<dbReference type="NCBIfam" id="TIGR00021">
    <property type="entry name" value="rpiA"/>
    <property type="match status" value="1"/>
</dbReference>
<dbReference type="CDD" id="cd01398">
    <property type="entry name" value="RPI_A"/>
    <property type="match status" value="1"/>
</dbReference>
<name>A0ABT6RBI5_9BACT</name>
<dbReference type="InterPro" id="IPR020672">
    <property type="entry name" value="Ribose5P_isomerase_typA_subgr"/>
</dbReference>
<comment type="function">
    <text evidence="2">Catalyzes the reversible conversion of ribose-5-phosphate to ribulose 5-phosphate.</text>
</comment>
<dbReference type="HAMAP" id="MF_00170">
    <property type="entry name" value="Rib_5P_isom_A"/>
    <property type="match status" value="1"/>
</dbReference>
<dbReference type="GO" id="GO:0004751">
    <property type="term" value="F:ribose-5-phosphate isomerase activity"/>
    <property type="evidence" value="ECO:0007669"/>
    <property type="project" value="UniProtKB-EC"/>
</dbReference>
<protein>
    <recommendedName>
        <fullName evidence="2">Ribose-5-phosphate isomerase A</fullName>
        <ecNumber evidence="2">5.3.1.6</ecNumber>
    </recommendedName>
    <alternativeName>
        <fullName evidence="2">Phosphoriboisomerase A</fullName>
        <shortName evidence="2">PRI</shortName>
    </alternativeName>
</protein>
<comment type="similarity">
    <text evidence="2">Belongs to the ribose 5-phosphate isomerase family.</text>
</comment>
<evidence type="ECO:0000256" key="1">
    <source>
        <dbReference type="ARBA" id="ARBA00023235"/>
    </source>
</evidence>
<dbReference type="SUPFAM" id="SSF75445">
    <property type="entry name" value="D-ribose-5-phosphate isomerase (RpiA), lid domain"/>
    <property type="match status" value="1"/>
</dbReference>
<gene>
    <name evidence="2 3" type="primary">rpiA</name>
    <name evidence="3" type="ORF">QJ048_08255</name>
</gene>
<comment type="catalytic activity">
    <reaction evidence="2">
        <text>aldehydo-D-ribose 5-phosphate = D-ribulose 5-phosphate</text>
        <dbReference type="Rhea" id="RHEA:14657"/>
        <dbReference type="ChEBI" id="CHEBI:58121"/>
        <dbReference type="ChEBI" id="CHEBI:58273"/>
        <dbReference type="EC" id="5.3.1.6"/>
    </reaction>
</comment>
<keyword evidence="1 2" id="KW-0413">Isomerase</keyword>